<protein>
    <submittedName>
        <fullName evidence="2">Uncharacterized protein</fullName>
    </submittedName>
</protein>
<reference evidence="2" key="2">
    <citation type="journal article" date="2015" name="Data Brief">
        <title>Shoot transcriptome of the giant reed, Arundo donax.</title>
        <authorList>
            <person name="Barrero R.A."/>
            <person name="Guerrero F.D."/>
            <person name="Moolhuijzen P."/>
            <person name="Goolsby J.A."/>
            <person name="Tidwell J."/>
            <person name="Bellgard S.E."/>
            <person name="Bellgard M.I."/>
        </authorList>
    </citation>
    <scope>NUCLEOTIDE SEQUENCE</scope>
    <source>
        <tissue evidence="2">Shoot tissue taken approximately 20 cm above the soil surface</tissue>
    </source>
</reference>
<sequence>MCWVSWMCRYALLGYTTYCAPLRACQIAVGGLNLLLRKRKEKPFYLPQKGGIGFPQTTKIIPTNWAPS</sequence>
<evidence type="ECO:0000313" key="2">
    <source>
        <dbReference type="EMBL" id="JAE35293.1"/>
    </source>
</evidence>
<reference evidence="2" key="1">
    <citation type="submission" date="2014-09" db="EMBL/GenBank/DDBJ databases">
        <authorList>
            <person name="Magalhaes I.L.F."/>
            <person name="Oliveira U."/>
            <person name="Santos F.R."/>
            <person name="Vidigal T.H.D.A."/>
            <person name="Brescovit A.D."/>
            <person name="Santos A.J."/>
        </authorList>
    </citation>
    <scope>NUCLEOTIDE SEQUENCE</scope>
    <source>
        <tissue evidence="2">Shoot tissue taken approximately 20 cm above the soil surface</tissue>
    </source>
</reference>
<name>A0A0A9HQU4_ARUDO</name>
<feature type="signal peptide" evidence="1">
    <location>
        <begin position="1"/>
        <end position="19"/>
    </location>
</feature>
<feature type="chain" id="PRO_5002045399" evidence="1">
    <location>
        <begin position="20"/>
        <end position="68"/>
    </location>
</feature>
<organism evidence="2">
    <name type="scientific">Arundo donax</name>
    <name type="common">Giant reed</name>
    <name type="synonym">Donax arundinaceus</name>
    <dbReference type="NCBI Taxonomy" id="35708"/>
    <lineage>
        <taxon>Eukaryota</taxon>
        <taxon>Viridiplantae</taxon>
        <taxon>Streptophyta</taxon>
        <taxon>Embryophyta</taxon>
        <taxon>Tracheophyta</taxon>
        <taxon>Spermatophyta</taxon>
        <taxon>Magnoliopsida</taxon>
        <taxon>Liliopsida</taxon>
        <taxon>Poales</taxon>
        <taxon>Poaceae</taxon>
        <taxon>PACMAD clade</taxon>
        <taxon>Arundinoideae</taxon>
        <taxon>Arundineae</taxon>
        <taxon>Arundo</taxon>
    </lineage>
</organism>
<accession>A0A0A9HQU4</accession>
<dbReference type="EMBL" id="GBRH01162603">
    <property type="protein sequence ID" value="JAE35293.1"/>
    <property type="molecule type" value="Transcribed_RNA"/>
</dbReference>
<proteinExistence type="predicted"/>
<keyword evidence="1" id="KW-0732">Signal</keyword>
<dbReference type="AlphaFoldDB" id="A0A0A9HQU4"/>
<evidence type="ECO:0000256" key="1">
    <source>
        <dbReference type="SAM" id="SignalP"/>
    </source>
</evidence>